<dbReference type="GO" id="GO:0016758">
    <property type="term" value="F:hexosyltransferase activity"/>
    <property type="evidence" value="ECO:0007669"/>
    <property type="project" value="UniProtKB-ARBA"/>
</dbReference>
<dbReference type="RefSeq" id="WP_197738222.1">
    <property type="nucleotide sequence ID" value="NZ_JAMZDY010000001.1"/>
</dbReference>
<comment type="caution">
    <text evidence="2">The sequence shown here is derived from an EMBL/GenBank/DDBJ whole genome shotgun (WGS) entry which is preliminary data.</text>
</comment>
<feature type="domain" description="Glycosyltransferase 2-like" evidence="1">
    <location>
        <begin position="21"/>
        <end position="182"/>
    </location>
</feature>
<dbReference type="InterPro" id="IPR001173">
    <property type="entry name" value="Glyco_trans_2-like"/>
</dbReference>
<accession>A0A9X2H175</accession>
<dbReference type="EMBL" id="JAMZDY010000001">
    <property type="protein sequence ID" value="MCP2371326.1"/>
    <property type="molecule type" value="Genomic_DNA"/>
</dbReference>
<evidence type="ECO:0000313" key="3">
    <source>
        <dbReference type="Proteomes" id="UP001139722"/>
    </source>
</evidence>
<keyword evidence="3" id="KW-1185">Reference proteome</keyword>
<dbReference type="AlphaFoldDB" id="A0A9X2H175"/>
<gene>
    <name evidence="2" type="ORF">BJ978_002002</name>
</gene>
<dbReference type="SUPFAM" id="SSF53448">
    <property type="entry name" value="Nucleotide-diphospho-sugar transferases"/>
    <property type="match status" value="1"/>
</dbReference>
<evidence type="ECO:0000313" key="2">
    <source>
        <dbReference type="EMBL" id="MCP2371326.1"/>
    </source>
</evidence>
<dbReference type="PANTHER" id="PTHR22916">
    <property type="entry name" value="GLYCOSYLTRANSFERASE"/>
    <property type="match status" value="1"/>
</dbReference>
<dbReference type="Gene3D" id="3.90.550.10">
    <property type="entry name" value="Spore Coat Polysaccharide Biosynthesis Protein SpsA, Chain A"/>
    <property type="match status" value="1"/>
</dbReference>
<dbReference type="CDD" id="cd00761">
    <property type="entry name" value="Glyco_tranf_GTA_type"/>
    <property type="match status" value="1"/>
</dbReference>
<name>A0A9X2H175_9MICO</name>
<reference evidence="2" key="1">
    <citation type="submission" date="2022-06" db="EMBL/GenBank/DDBJ databases">
        <title>Sequencing the genomes of 1000 actinobacteria strains.</title>
        <authorList>
            <person name="Klenk H.-P."/>
        </authorList>
    </citation>
    <scope>NUCLEOTIDE SEQUENCE</scope>
    <source>
        <strain evidence="2">DSM 22016</strain>
    </source>
</reference>
<organism evidence="2 3">
    <name type="scientific">Agromyces terreus</name>
    <dbReference type="NCBI Taxonomy" id="424795"/>
    <lineage>
        <taxon>Bacteria</taxon>
        <taxon>Bacillati</taxon>
        <taxon>Actinomycetota</taxon>
        <taxon>Actinomycetes</taxon>
        <taxon>Micrococcales</taxon>
        <taxon>Microbacteriaceae</taxon>
        <taxon>Agromyces</taxon>
    </lineage>
</organism>
<dbReference type="InterPro" id="IPR029044">
    <property type="entry name" value="Nucleotide-diphossugar_trans"/>
</dbReference>
<evidence type="ECO:0000259" key="1">
    <source>
        <dbReference type="Pfam" id="PF00535"/>
    </source>
</evidence>
<dbReference type="Pfam" id="PF00535">
    <property type="entry name" value="Glycos_transf_2"/>
    <property type="match status" value="1"/>
</dbReference>
<protein>
    <submittedName>
        <fullName evidence="2">Glycosyltransferase involved in cell wall biosynthesis</fullName>
    </submittedName>
</protein>
<dbReference type="PANTHER" id="PTHR22916:SF3">
    <property type="entry name" value="UDP-GLCNAC:BETAGAL BETA-1,3-N-ACETYLGLUCOSAMINYLTRANSFERASE-LIKE PROTEIN 1"/>
    <property type="match status" value="1"/>
</dbReference>
<dbReference type="Proteomes" id="UP001139722">
    <property type="component" value="Unassembled WGS sequence"/>
</dbReference>
<sequence>MEPVLNPIAKTTTSPDAPVVSVVVPVFDSEEWLPALIGSLQEQTLDRWEAILVLDGPVDGSGDIARAAASADPRIVVVETANGGAGRARNLGMRKARAEYLAFFDSDDIVPPDALERLIGSLSATGSDLVTGAALQTGGGQSGTWPYWTMKGGAHARPETGVDLVHRPELIFDHTVWNKAYRAGFLRDHAIEFPEGTTCEDLVFCARTLIAAEAVDVLAATVYVHRRRPGSVTTSGHFGDAAMNDWMTQIEACAQLIDEVADASLSSVFYQRLLRDEAWTRAAKWADLPAGAIADTLASTCARFLRSAPTAVVETLPASKRATYLMMARGAHALASLVGGTARTQHLDAANVAAVRDLVGEADFAVLAPGLAKHNLVDPVFDLDRPLFDEDDLRAATAFLRALPELDHVVLLQRRHQSDAVLRAVERGDRAALARIRFGAADPVEFRDARWSARRRAIDLGPIPGNVVERTAVWVAASGVRIEVPIGNDDRGSSIPLPDGDLVRSGVELALVLRRSGPDGLDVAARLHDAPRSRRFDRFYVRRTPDGLLVIRDRGRFVPRILKALRTRAARAWQAVAPRRAARPAAVR</sequence>
<proteinExistence type="predicted"/>